<keyword evidence="4" id="KW-0391">Immunity</keyword>
<feature type="transmembrane region" description="Helical" evidence="12">
    <location>
        <begin position="189"/>
        <end position="210"/>
    </location>
</feature>
<dbReference type="RefSeq" id="XP_030633859.1">
    <property type="nucleotide sequence ID" value="XM_030777999.1"/>
</dbReference>
<keyword evidence="10 15" id="KW-0675">Receptor</keyword>
<reference evidence="15" key="1">
    <citation type="submission" date="2025-08" db="UniProtKB">
        <authorList>
            <consortium name="RefSeq"/>
        </authorList>
    </citation>
    <scope>IDENTIFICATION</scope>
</reference>
<accession>A0A6J2VQ26</accession>
<evidence type="ECO:0000256" key="10">
    <source>
        <dbReference type="ARBA" id="ARBA00023170"/>
    </source>
</evidence>
<keyword evidence="3 12" id="KW-0812">Transmembrane</keyword>
<keyword evidence="11" id="KW-0807">Transducer</keyword>
<dbReference type="PRINTS" id="PR00237">
    <property type="entry name" value="GPCRRHODOPSN"/>
</dbReference>
<evidence type="ECO:0000256" key="3">
    <source>
        <dbReference type="ARBA" id="ARBA00022692"/>
    </source>
</evidence>
<dbReference type="Gene3D" id="1.20.1070.10">
    <property type="entry name" value="Rhodopsin 7-helix transmembrane proteins"/>
    <property type="match status" value="1"/>
</dbReference>
<keyword evidence="5 12" id="KW-1133">Transmembrane helix</keyword>
<proteinExistence type="predicted"/>
<dbReference type="Proteomes" id="UP000504632">
    <property type="component" value="Chromosome 6"/>
</dbReference>
<evidence type="ECO:0000313" key="14">
    <source>
        <dbReference type="Proteomes" id="UP000504632"/>
    </source>
</evidence>
<feature type="transmembrane region" description="Helical" evidence="12">
    <location>
        <begin position="138"/>
        <end position="159"/>
    </location>
</feature>
<name>A0A6J2VQ26_CHACN</name>
<dbReference type="GeneID" id="115815030"/>
<feature type="domain" description="G-protein coupled receptors family 1 profile" evidence="13">
    <location>
        <begin position="37"/>
        <end position="300"/>
    </location>
</feature>
<dbReference type="InParanoid" id="A0A6J2VQ26"/>
<evidence type="ECO:0000256" key="6">
    <source>
        <dbReference type="ARBA" id="ARBA00023040"/>
    </source>
</evidence>
<protein>
    <submittedName>
        <fullName evidence="15">Cysteinyl leukotriene receptor 2</fullName>
    </submittedName>
</protein>
<dbReference type="PANTHER" id="PTHR24231:SF48">
    <property type="entry name" value="G-PROTEIN COUPLED RECEPTORS FAMILY 1 PROFILE DOMAIN-CONTAINING PROTEIN"/>
    <property type="match status" value="1"/>
</dbReference>
<dbReference type="PRINTS" id="PR01157">
    <property type="entry name" value="P2YPURNOCPTR"/>
</dbReference>
<evidence type="ECO:0000256" key="11">
    <source>
        <dbReference type="ARBA" id="ARBA00023224"/>
    </source>
</evidence>
<comment type="subcellular location">
    <subcellularLocation>
        <location evidence="1">Cell membrane</location>
        <topology evidence="1">Multi-pass membrane protein</topology>
    </subcellularLocation>
</comment>
<sequence length="352" mass="40648">MTHNCTENVMCNCSIRDFKHTVYPAAYLLMFFLGLVGNLVSLCFFIGVWNTKKAFGSVNIFMLNLLVSDLMLECSLPFRAAYYLMDSTWAFGDLTCRVMSYVFYINMYGSVYFLMTLSIARFVAIIKPYWYRQMRNNRGAWLVCILIWLFVALSSIPLLRAGIVTDENGHVRCLELDVDMVDTIITMNYGALCFGFVIPFAVISVCYIFVVHNLLKLRKAKEAKKCQYNKSCSLVIIVLLIFLVCFMPYHTVRTLFLKAERDVNMNGYGNSCENISWWRKAAVISHCLAVGNSCLDPPLYFFAGENFWTFWQDMRKRTIQRNGQRNTFRQGAQIGKLTEKHELRPKVPNIPI</sequence>
<keyword evidence="2" id="KW-1003">Cell membrane</keyword>
<dbReference type="PROSITE" id="PS50262">
    <property type="entry name" value="G_PROTEIN_RECEP_F1_2"/>
    <property type="match status" value="1"/>
</dbReference>
<gene>
    <name evidence="15" type="primary">cysltr2b</name>
</gene>
<dbReference type="PANTHER" id="PTHR24231">
    <property type="entry name" value="PURINOCEPTOR-RELATED G-PROTEIN COUPLED RECEPTOR"/>
    <property type="match status" value="1"/>
</dbReference>
<dbReference type="InterPro" id="IPR000276">
    <property type="entry name" value="GPCR_Rhodpsn"/>
</dbReference>
<evidence type="ECO:0000256" key="2">
    <source>
        <dbReference type="ARBA" id="ARBA00022475"/>
    </source>
</evidence>
<dbReference type="GO" id="GO:0004930">
    <property type="term" value="F:G protein-coupled receptor activity"/>
    <property type="evidence" value="ECO:0007669"/>
    <property type="project" value="UniProtKB-KW"/>
</dbReference>
<evidence type="ECO:0000256" key="8">
    <source>
        <dbReference type="ARBA" id="ARBA00023136"/>
    </source>
</evidence>
<keyword evidence="14" id="KW-1185">Reference proteome</keyword>
<feature type="transmembrane region" description="Helical" evidence="12">
    <location>
        <begin position="105"/>
        <end position="126"/>
    </location>
</feature>
<evidence type="ECO:0000256" key="12">
    <source>
        <dbReference type="SAM" id="Phobius"/>
    </source>
</evidence>
<feature type="transmembrane region" description="Helical" evidence="12">
    <location>
        <begin position="231"/>
        <end position="249"/>
    </location>
</feature>
<dbReference type="GO" id="GO:0005886">
    <property type="term" value="C:plasma membrane"/>
    <property type="evidence" value="ECO:0007669"/>
    <property type="project" value="UniProtKB-SubCell"/>
</dbReference>
<keyword evidence="6" id="KW-0297">G-protein coupled receptor</keyword>
<feature type="transmembrane region" description="Helical" evidence="12">
    <location>
        <begin position="26"/>
        <end position="49"/>
    </location>
</feature>
<dbReference type="CTD" id="563111"/>
<evidence type="ECO:0000256" key="4">
    <source>
        <dbReference type="ARBA" id="ARBA00022859"/>
    </source>
</evidence>
<keyword evidence="9" id="KW-1015">Disulfide bond</keyword>
<evidence type="ECO:0000313" key="15">
    <source>
        <dbReference type="RefSeq" id="XP_030633859.1"/>
    </source>
</evidence>
<feature type="transmembrane region" description="Helical" evidence="12">
    <location>
        <begin position="61"/>
        <end position="85"/>
    </location>
</feature>
<organism evidence="14 15">
    <name type="scientific">Chanos chanos</name>
    <name type="common">Milkfish</name>
    <name type="synonym">Mugil chanos</name>
    <dbReference type="NCBI Taxonomy" id="29144"/>
    <lineage>
        <taxon>Eukaryota</taxon>
        <taxon>Metazoa</taxon>
        <taxon>Chordata</taxon>
        <taxon>Craniata</taxon>
        <taxon>Vertebrata</taxon>
        <taxon>Euteleostomi</taxon>
        <taxon>Actinopterygii</taxon>
        <taxon>Neopterygii</taxon>
        <taxon>Teleostei</taxon>
        <taxon>Ostariophysi</taxon>
        <taxon>Gonorynchiformes</taxon>
        <taxon>Chanidae</taxon>
        <taxon>Chanos</taxon>
    </lineage>
</organism>
<dbReference type="FunFam" id="1.20.1070.10:FF:000017">
    <property type="entry name" value="lysophosphatidic acid receptor 4"/>
    <property type="match status" value="1"/>
</dbReference>
<evidence type="ECO:0000256" key="1">
    <source>
        <dbReference type="ARBA" id="ARBA00004651"/>
    </source>
</evidence>
<evidence type="ECO:0000256" key="7">
    <source>
        <dbReference type="ARBA" id="ARBA00023130"/>
    </source>
</evidence>
<evidence type="ECO:0000256" key="9">
    <source>
        <dbReference type="ARBA" id="ARBA00023157"/>
    </source>
</evidence>
<dbReference type="OrthoDB" id="9990906at2759"/>
<dbReference type="AlphaFoldDB" id="A0A6J2VQ26"/>
<keyword evidence="8 12" id="KW-0472">Membrane</keyword>
<dbReference type="InterPro" id="IPR017452">
    <property type="entry name" value="GPCR_Rhodpsn_7TM"/>
</dbReference>
<evidence type="ECO:0000259" key="13">
    <source>
        <dbReference type="PROSITE" id="PS50262"/>
    </source>
</evidence>
<keyword evidence="7" id="KW-1064">Adaptive immunity</keyword>
<evidence type="ECO:0000256" key="5">
    <source>
        <dbReference type="ARBA" id="ARBA00022989"/>
    </source>
</evidence>
<dbReference type="SUPFAM" id="SSF81321">
    <property type="entry name" value="Family A G protein-coupled receptor-like"/>
    <property type="match status" value="1"/>
</dbReference>
<dbReference type="GO" id="GO:0002250">
    <property type="term" value="P:adaptive immune response"/>
    <property type="evidence" value="ECO:0007669"/>
    <property type="project" value="UniProtKB-KW"/>
</dbReference>
<dbReference type="Pfam" id="PF00001">
    <property type="entry name" value="7tm_1"/>
    <property type="match status" value="1"/>
</dbReference>